<name>A0A934Q7Q3_9MICO</name>
<evidence type="ECO:0000313" key="2">
    <source>
        <dbReference type="Proteomes" id="UP000608530"/>
    </source>
</evidence>
<dbReference type="RefSeq" id="WP_200114469.1">
    <property type="nucleotide sequence ID" value="NZ_JAEHOH010000006.1"/>
</dbReference>
<dbReference type="InterPro" id="IPR036291">
    <property type="entry name" value="NAD(P)-bd_dom_sf"/>
</dbReference>
<dbReference type="Proteomes" id="UP000608530">
    <property type="component" value="Unassembled WGS sequence"/>
</dbReference>
<dbReference type="EMBL" id="JAEHOH010000006">
    <property type="protein sequence ID" value="MBK0418377.1"/>
    <property type="molecule type" value="Genomic_DNA"/>
</dbReference>
<dbReference type="SUPFAM" id="SSF51735">
    <property type="entry name" value="NAD(P)-binding Rossmann-fold domains"/>
    <property type="match status" value="1"/>
</dbReference>
<gene>
    <name evidence="1" type="ORF">JD276_04935</name>
</gene>
<dbReference type="AlphaFoldDB" id="A0A934Q7Q3"/>
<proteinExistence type="predicted"/>
<dbReference type="Gene3D" id="3.40.50.720">
    <property type="entry name" value="NAD(P)-binding Rossmann-like Domain"/>
    <property type="match status" value="1"/>
</dbReference>
<accession>A0A934Q7Q3</accession>
<organism evidence="1 2">
    <name type="scientific">Leucobacter chromiisoli</name>
    <dbReference type="NCBI Taxonomy" id="2796471"/>
    <lineage>
        <taxon>Bacteria</taxon>
        <taxon>Bacillati</taxon>
        <taxon>Actinomycetota</taxon>
        <taxon>Actinomycetes</taxon>
        <taxon>Micrococcales</taxon>
        <taxon>Microbacteriaceae</taxon>
        <taxon>Leucobacter</taxon>
    </lineage>
</organism>
<reference evidence="1" key="1">
    <citation type="submission" date="2020-12" db="EMBL/GenBank/DDBJ databases">
        <title>Leucobacter sp. CAS1, isolated from Chromium sludge.</title>
        <authorList>
            <person name="Xu Z."/>
        </authorList>
    </citation>
    <scope>NUCLEOTIDE SEQUENCE</scope>
    <source>
        <strain evidence="1">CSA1</strain>
    </source>
</reference>
<evidence type="ECO:0000313" key="1">
    <source>
        <dbReference type="EMBL" id="MBK0418377.1"/>
    </source>
</evidence>
<protein>
    <submittedName>
        <fullName evidence="1">Shikimate dehydrogenase</fullName>
    </submittedName>
</protein>
<keyword evidence="2" id="KW-1185">Reference proteome</keyword>
<sequence>MTTQEQYPTLTAAVLRPAVRPTFYFIGVSTAHSSIRQVFPEWADELGLGEVDFVGIDMPLHAPAEDYRRVVQFFRDDALSVGALVTTHKLDLYQAASDLFDYADPLTVLMDEISCISKRDGELRAHAKDPITAGFAIDAILPPGSWKGRSTFIMGAGGSAIAMAWHLTRPERGDDVPREIVVSNRSRPRLESLREVYRQFGTEVPLRLVDSPAPADNDAALALMPPGSLIVNATGLGKDAPGSPLSDAGVFPEAAHVWDLNYRGDLVFLDQARAQAEERGLRIHDGWVYFIHGWTRVIAEVFDIEIPTSGPGFDRLSAIARGARRA</sequence>
<comment type="caution">
    <text evidence="1">The sequence shown here is derived from an EMBL/GenBank/DDBJ whole genome shotgun (WGS) entry which is preliminary data.</text>
</comment>